<comment type="caution">
    <text evidence="3">The sequence shown here is derived from an EMBL/GenBank/DDBJ whole genome shotgun (WGS) entry which is preliminary data.</text>
</comment>
<organism evidence="3 4">
    <name type="scientific">Tanacetum coccineum</name>
    <dbReference type="NCBI Taxonomy" id="301880"/>
    <lineage>
        <taxon>Eukaryota</taxon>
        <taxon>Viridiplantae</taxon>
        <taxon>Streptophyta</taxon>
        <taxon>Embryophyta</taxon>
        <taxon>Tracheophyta</taxon>
        <taxon>Spermatophyta</taxon>
        <taxon>Magnoliopsida</taxon>
        <taxon>eudicotyledons</taxon>
        <taxon>Gunneridae</taxon>
        <taxon>Pentapetalae</taxon>
        <taxon>asterids</taxon>
        <taxon>campanulids</taxon>
        <taxon>Asterales</taxon>
        <taxon>Asteraceae</taxon>
        <taxon>Asteroideae</taxon>
        <taxon>Anthemideae</taxon>
        <taxon>Anthemidinae</taxon>
        <taxon>Tanacetum</taxon>
    </lineage>
</organism>
<evidence type="ECO:0000256" key="1">
    <source>
        <dbReference type="SAM" id="MobiDB-lite"/>
    </source>
</evidence>
<proteinExistence type="predicted"/>
<gene>
    <name evidence="3" type="ORF">Tco_0924795</name>
</gene>
<dbReference type="Proteomes" id="UP001151760">
    <property type="component" value="Unassembled WGS sequence"/>
</dbReference>
<feature type="domain" description="Retrotransposon gag" evidence="2">
    <location>
        <begin position="251"/>
        <end position="318"/>
    </location>
</feature>
<keyword evidence="3" id="KW-0548">Nucleotidyltransferase</keyword>
<dbReference type="InterPro" id="IPR005162">
    <property type="entry name" value="Retrotrans_gag_dom"/>
</dbReference>
<evidence type="ECO:0000259" key="2">
    <source>
        <dbReference type="Pfam" id="PF03732"/>
    </source>
</evidence>
<dbReference type="GO" id="GO:0003964">
    <property type="term" value="F:RNA-directed DNA polymerase activity"/>
    <property type="evidence" value="ECO:0007669"/>
    <property type="project" value="UniProtKB-KW"/>
</dbReference>
<keyword evidence="4" id="KW-1185">Reference proteome</keyword>
<keyword evidence="3" id="KW-0808">Transferase</keyword>
<reference evidence="3" key="1">
    <citation type="journal article" date="2022" name="Int. J. Mol. Sci.">
        <title>Draft Genome of Tanacetum Coccineum: Genomic Comparison of Closely Related Tanacetum-Family Plants.</title>
        <authorList>
            <person name="Yamashiro T."/>
            <person name="Shiraishi A."/>
            <person name="Nakayama K."/>
            <person name="Satake H."/>
        </authorList>
    </citation>
    <scope>NUCLEOTIDE SEQUENCE</scope>
</reference>
<evidence type="ECO:0000313" key="3">
    <source>
        <dbReference type="EMBL" id="GJT34376.1"/>
    </source>
</evidence>
<dbReference type="PANTHER" id="PTHR33223">
    <property type="entry name" value="CCHC-TYPE DOMAIN-CONTAINING PROTEIN"/>
    <property type="match status" value="1"/>
</dbReference>
<feature type="region of interest" description="Disordered" evidence="1">
    <location>
        <begin position="68"/>
        <end position="88"/>
    </location>
</feature>
<dbReference type="Pfam" id="PF03732">
    <property type="entry name" value="Retrotrans_gag"/>
    <property type="match status" value="1"/>
</dbReference>
<dbReference type="EMBL" id="BQNB010014957">
    <property type="protein sequence ID" value="GJT34376.1"/>
    <property type="molecule type" value="Genomic_DNA"/>
</dbReference>
<reference evidence="3" key="2">
    <citation type="submission" date="2022-01" db="EMBL/GenBank/DDBJ databases">
        <authorList>
            <person name="Yamashiro T."/>
            <person name="Shiraishi A."/>
            <person name="Satake H."/>
            <person name="Nakayama K."/>
        </authorList>
    </citation>
    <scope>NUCLEOTIDE SEQUENCE</scope>
</reference>
<dbReference type="PANTHER" id="PTHR33223:SF11">
    <property type="entry name" value="ELEMENT PROTEIN, PUTATIVE-RELATED"/>
    <property type="match status" value="1"/>
</dbReference>
<keyword evidence="3" id="KW-0695">RNA-directed DNA polymerase</keyword>
<sequence>MSSMANTTLIVTTITKTATKEKTPEETDAAPRVSILDFCEEHYEEILPVIMDKIRRDKRKEVHTRLDFGDNTKKSRRMREGSQNSSAGTLSARARLIDLATLTRQAQLSPGRTRQALGIILTVEVALTDGTLLSARIVLEVKTAPMASKNHMVIHAPPTGQEPDTGITLATGVALSKRHKPTDEDDLAVPWSCEEVDPFTPRIRNFKSLRKTRMPNNMKTYDETRDPKDHVKNFQAAAQVERWAMPMWCHMFNSTLIGTTRVWFDELPPKSIDEYKDLKAAFLAYFMPQKKHIKDPVEIHNIKQKDGETIEDFIEQLKVETGRIKGAPECM</sequence>
<accession>A0ABQ5D4Y8</accession>
<evidence type="ECO:0000313" key="4">
    <source>
        <dbReference type="Proteomes" id="UP001151760"/>
    </source>
</evidence>
<name>A0ABQ5D4Y8_9ASTR</name>
<protein>
    <submittedName>
        <fullName evidence="3">Reverse transcriptase domain-containing protein</fullName>
    </submittedName>
</protein>